<dbReference type="AlphaFoldDB" id="A0A8B3GP10"/>
<accession>A0A8B3GP10</accession>
<name>A0A8B3GP10_LACPA</name>
<comment type="caution">
    <text evidence="2">The sequence shown here is derived from an EMBL/GenBank/DDBJ whole genome shotgun (WGS) entry which is preliminary data.</text>
</comment>
<feature type="region of interest" description="Disordered" evidence="1">
    <location>
        <begin position="30"/>
        <end position="49"/>
    </location>
</feature>
<organism evidence="2 3">
    <name type="scientific">Lacticaseibacillus paracasei</name>
    <name type="common">Lactobacillus paracasei</name>
    <dbReference type="NCBI Taxonomy" id="1597"/>
    <lineage>
        <taxon>Bacteria</taxon>
        <taxon>Bacillati</taxon>
        <taxon>Bacillota</taxon>
        <taxon>Bacilli</taxon>
        <taxon>Lactobacillales</taxon>
        <taxon>Lactobacillaceae</taxon>
        <taxon>Lacticaseibacillus</taxon>
    </lineage>
</organism>
<sequence>MSSTKRMGRVDYGYVCGTEKYIIEKLSREERQKKKAQEDKKKRGRCGDM</sequence>
<evidence type="ECO:0000256" key="1">
    <source>
        <dbReference type="SAM" id="MobiDB-lite"/>
    </source>
</evidence>
<reference evidence="2 3" key="1">
    <citation type="journal article" date="2018" name="Front. Microbiol.">
        <title>Conversion of Methionine to Cysteine in Lactobacillus paracasei Depends on the Highly Mobile cysK-ctl-cysE Gene Cluster.</title>
        <authorList>
            <person name="Wuthrich D."/>
            <person name="Irmler S."/>
            <person name="Berthoud H."/>
            <person name="Guggenbuhl B."/>
            <person name="Eugster E."/>
            <person name="Bruggmann R."/>
        </authorList>
    </citation>
    <scope>NUCLEOTIDE SEQUENCE [LARGE SCALE GENOMIC DNA]</scope>
    <source>
        <strain evidence="2 3">FAM6012</strain>
    </source>
</reference>
<dbReference type="Proteomes" id="UP000284123">
    <property type="component" value="Unassembled WGS sequence"/>
</dbReference>
<dbReference type="EMBL" id="LKGI01000066">
    <property type="protein sequence ID" value="RNE29952.1"/>
    <property type="molecule type" value="Genomic_DNA"/>
</dbReference>
<proteinExistence type="predicted"/>
<protein>
    <submittedName>
        <fullName evidence="2">Uncharacterized protein</fullName>
    </submittedName>
</protein>
<gene>
    <name evidence="2" type="ORF">FAM6012_01737</name>
</gene>
<evidence type="ECO:0000313" key="2">
    <source>
        <dbReference type="EMBL" id="RNE29952.1"/>
    </source>
</evidence>
<evidence type="ECO:0000313" key="3">
    <source>
        <dbReference type="Proteomes" id="UP000284123"/>
    </source>
</evidence>